<dbReference type="PROSITE" id="PS50885">
    <property type="entry name" value="HAMP"/>
    <property type="match status" value="1"/>
</dbReference>
<dbReference type="InterPro" id="IPR012312">
    <property type="entry name" value="Hemerythrin-like"/>
</dbReference>
<dbReference type="Pfam" id="PF00672">
    <property type="entry name" value="HAMP"/>
    <property type="match status" value="1"/>
</dbReference>
<dbReference type="RefSeq" id="WP_078789216.1">
    <property type="nucleotide sequence ID" value="NZ_FUWR01000003.1"/>
</dbReference>
<gene>
    <name evidence="11" type="ORF">SAMN02745119_00934</name>
</gene>
<evidence type="ECO:0000256" key="1">
    <source>
        <dbReference type="ARBA" id="ARBA00004370"/>
    </source>
</evidence>
<dbReference type="PANTHER" id="PTHR32089:SF112">
    <property type="entry name" value="LYSOZYME-LIKE PROTEIN-RELATED"/>
    <property type="match status" value="1"/>
</dbReference>
<dbReference type="Pfam" id="PF01814">
    <property type="entry name" value="Hemerythrin"/>
    <property type="match status" value="1"/>
</dbReference>
<keyword evidence="12" id="KW-1185">Reference proteome</keyword>
<feature type="transmembrane region" description="Helical" evidence="8">
    <location>
        <begin position="6"/>
        <end position="25"/>
    </location>
</feature>
<dbReference type="SMART" id="SM00283">
    <property type="entry name" value="MA"/>
    <property type="match status" value="1"/>
</dbReference>
<feature type="domain" description="HAMP" evidence="10">
    <location>
        <begin position="54"/>
        <end position="106"/>
    </location>
</feature>
<keyword evidence="4" id="KW-0408">Iron</keyword>
<dbReference type="Pfam" id="PF00015">
    <property type="entry name" value="MCPsignal"/>
    <property type="match status" value="1"/>
</dbReference>
<evidence type="ECO:0000256" key="3">
    <source>
        <dbReference type="ARBA" id="ARBA00022723"/>
    </source>
</evidence>
<dbReference type="Gene3D" id="1.20.120.50">
    <property type="entry name" value="Hemerythrin-like"/>
    <property type="match status" value="1"/>
</dbReference>
<dbReference type="PROSITE" id="PS00550">
    <property type="entry name" value="HEMERYTHRINS"/>
    <property type="match status" value="1"/>
</dbReference>
<dbReference type="InterPro" id="IPR004089">
    <property type="entry name" value="MCPsignal_dom"/>
</dbReference>
<dbReference type="GO" id="GO:0046872">
    <property type="term" value="F:metal ion binding"/>
    <property type="evidence" value="ECO:0007669"/>
    <property type="project" value="UniProtKB-KW"/>
</dbReference>
<dbReference type="SUPFAM" id="SSF47188">
    <property type="entry name" value="Hemerythrin-like"/>
    <property type="match status" value="1"/>
</dbReference>
<feature type="transmembrane region" description="Helical" evidence="8">
    <location>
        <begin position="32"/>
        <end position="52"/>
    </location>
</feature>
<evidence type="ECO:0000256" key="7">
    <source>
        <dbReference type="PROSITE-ProRule" id="PRU00284"/>
    </source>
</evidence>
<dbReference type="InterPro" id="IPR016131">
    <property type="entry name" value="Haemerythrin_Fe_BS"/>
</dbReference>
<proteinExistence type="inferred from homology"/>
<evidence type="ECO:0000313" key="11">
    <source>
        <dbReference type="EMBL" id="SJZ55214.1"/>
    </source>
</evidence>
<keyword evidence="8" id="KW-0812">Transmembrane</keyword>
<dbReference type="InterPro" id="IPR035938">
    <property type="entry name" value="Hemerythrin-like_sf"/>
</dbReference>
<organism evidence="11 12">
    <name type="scientific">Trichlorobacter thiogenes</name>
    <dbReference type="NCBI Taxonomy" id="115783"/>
    <lineage>
        <taxon>Bacteria</taxon>
        <taxon>Pseudomonadati</taxon>
        <taxon>Thermodesulfobacteriota</taxon>
        <taxon>Desulfuromonadia</taxon>
        <taxon>Geobacterales</taxon>
        <taxon>Geobacteraceae</taxon>
        <taxon>Trichlorobacter</taxon>
    </lineage>
</organism>
<comment type="subcellular location">
    <subcellularLocation>
        <location evidence="1">Membrane</location>
    </subcellularLocation>
</comment>
<dbReference type="FunFam" id="1.10.287.950:FF:000001">
    <property type="entry name" value="Methyl-accepting chemotaxis sensory transducer"/>
    <property type="match status" value="1"/>
</dbReference>
<reference evidence="12" key="1">
    <citation type="submission" date="2017-02" db="EMBL/GenBank/DDBJ databases">
        <authorList>
            <person name="Varghese N."/>
            <person name="Submissions S."/>
        </authorList>
    </citation>
    <scope>NUCLEOTIDE SEQUENCE [LARGE SCALE GENOMIC DNA]</scope>
    <source>
        <strain evidence="12">ATCC BAA-34</strain>
    </source>
</reference>
<dbReference type="GO" id="GO:0016020">
    <property type="term" value="C:membrane"/>
    <property type="evidence" value="ECO:0007669"/>
    <property type="project" value="UniProtKB-SubCell"/>
</dbReference>
<dbReference type="NCBIfam" id="NF033749">
    <property type="entry name" value="bact_hemeryth"/>
    <property type="match status" value="1"/>
</dbReference>
<dbReference type="STRING" id="115783.SAMN02745119_00934"/>
<keyword evidence="5 7" id="KW-0807">Transducer</keyword>
<keyword evidence="3" id="KW-0479">Metal-binding</keyword>
<dbReference type="InterPro" id="IPR012827">
    <property type="entry name" value="Hemerythrin_metal-bd"/>
</dbReference>
<name>A0A1T4LL63_9BACT</name>
<dbReference type="SUPFAM" id="SSF58104">
    <property type="entry name" value="Methyl-accepting chemotaxis protein (MCP) signaling domain"/>
    <property type="match status" value="1"/>
</dbReference>
<evidence type="ECO:0000256" key="8">
    <source>
        <dbReference type="SAM" id="Phobius"/>
    </source>
</evidence>
<evidence type="ECO:0000256" key="4">
    <source>
        <dbReference type="ARBA" id="ARBA00023004"/>
    </source>
</evidence>
<dbReference type="InterPro" id="IPR003660">
    <property type="entry name" value="HAMP_dom"/>
</dbReference>
<dbReference type="GO" id="GO:0006935">
    <property type="term" value="P:chemotaxis"/>
    <property type="evidence" value="ECO:0007669"/>
    <property type="project" value="UniProtKB-ARBA"/>
</dbReference>
<dbReference type="Proteomes" id="UP000190102">
    <property type="component" value="Unassembled WGS sequence"/>
</dbReference>
<dbReference type="GO" id="GO:0007165">
    <property type="term" value="P:signal transduction"/>
    <property type="evidence" value="ECO:0007669"/>
    <property type="project" value="UniProtKB-KW"/>
</dbReference>
<dbReference type="CDD" id="cd06225">
    <property type="entry name" value="HAMP"/>
    <property type="match status" value="1"/>
</dbReference>
<dbReference type="PROSITE" id="PS50111">
    <property type="entry name" value="CHEMOTAXIS_TRANSDUC_2"/>
    <property type="match status" value="1"/>
</dbReference>
<evidence type="ECO:0000256" key="2">
    <source>
        <dbReference type="ARBA" id="ARBA00010587"/>
    </source>
</evidence>
<keyword evidence="8" id="KW-1133">Transmembrane helix</keyword>
<evidence type="ECO:0000256" key="5">
    <source>
        <dbReference type="ARBA" id="ARBA00023224"/>
    </source>
</evidence>
<keyword evidence="8" id="KW-0472">Membrane</keyword>
<evidence type="ECO:0000313" key="12">
    <source>
        <dbReference type="Proteomes" id="UP000190102"/>
    </source>
</evidence>
<dbReference type="CDD" id="cd12107">
    <property type="entry name" value="Hemerythrin"/>
    <property type="match status" value="1"/>
</dbReference>
<accession>A0A1T4LL63</accession>
<dbReference type="SMART" id="SM00304">
    <property type="entry name" value="HAMP"/>
    <property type="match status" value="1"/>
</dbReference>
<protein>
    <submittedName>
        <fullName evidence="11">Methyl-accepting chemotaxis protein</fullName>
    </submittedName>
</protein>
<evidence type="ECO:0000256" key="6">
    <source>
        <dbReference type="ARBA" id="ARBA00029447"/>
    </source>
</evidence>
<dbReference type="EMBL" id="FUWR01000003">
    <property type="protein sequence ID" value="SJZ55214.1"/>
    <property type="molecule type" value="Genomic_DNA"/>
</dbReference>
<dbReference type="PANTHER" id="PTHR32089">
    <property type="entry name" value="METHYL-ACCEPTING CHEMOTAXIS PROTEIN MCPB"/>
    <property type="match status" value="1"/>
</dbReference>
<dbReference type="NCBIfam" id="TIGR02481">
    <property type="entry name" value="hemeryth_dom"/>
    <property type="match status" value="1"/>
</dbReference>
<sequence>MSFTGRIIFGNAIVVLSAVLLLTLLNKTGSMLNGLLLGLVLLVGSSTVLWWLCNQAFKPLGGIVAAMEKAAAGDLSVRAETNAAGEIGRLGIAFNAMMNDMNQAMRKFFSVADLVRDSVTMVQNTTNAMADAAEEVAMQAGTIATASEEMSATSSDIARNCLYAAENSQKATEQTTSGAQIVRSSADVMENIAKRVMQSSTTVEGLGQRSDQIGAIVGTIEDIADQTNLLALNAAIEAARAGEMGRGFAVVADEVRALAERTTRATKEIAGMIKTIQTETQSAVKSMSEGVEEVKRGTEGTTRSGEALEDILNMINELALQINQVATAAEEQTATTCEITSNIQMITEVVNRNVDNARGTTEATVKLAEQVDELHQLVGHFKLASALVWDASFATGIHTFDEQHKVLFNMVNELHDAMQQKRTKEVIGKILHGLADYTVNHFAEEEKAFDQTRYPDVVNHKNLHKNLVDQVVALIGKFQSGEALLTQDVISFLQKWLIDHIKGQDRNYGPHLIKNGIK</sequence>
<dbReference type="Gene3D" id="1.10.287.950">
    <property type="entry name" value="Methyl-accepting chemotaxis protein"/>
    <property type="match status" value="1"/>
</dbReference>
<feature type="domain" description="Methyl-accepting transducer" evidence="9">
    <location>
        <begin position="111"/>
        <end position="347"/>
    </location>
</feature>
<dbReference type="OrthoDB" id="9774644at2"/>
<dbReference type="AlphaFoldDB" id="A0A1T4LL63"/>
<comment type="similarity">
    <text evidence="6">Belongs to the methyl-accepting chemotaxis (MCP) protein family.</text>
</comment>
<dbReference type="CDD" id="cd11386">
    <property type="entry name" value="MCP_signal"/>
    <property type="match status" value="1"/>
</dbReference>
<comment type="similarity">
    <text evidence="2">Belongs to the hemerythrin family.</text>
</comment>
<evidence type="ECO:0000259" key="9">
    <source>
        <dbReference type="PROSITE" id="PS50111"/>
    </source>
</evidence>
<evidence type="ECO:0000259" key="10">
    <source>
        <dbReference type="PROSITE" id="PS50885"/>
    </source>
</evidence>